<dbReference type="PANTHER" id="PTHR12298">
    <property type="entry name" value="PCDC2 PROGRAMMED CELL DEATH PROTEIN 2 -RELATED"/>
    <property type="match status" value="1"/>
</dbReference>
<dbReference type="OrthoDB" id="443682at2759"/>
<comment type="caution">
    <text evidence="4">The sequence shown here is derived from an EMBL/GenBank/DDBJ whole genome shotgun (WGS) entry which is preliminary data.</text>
</comment>
<sequence length="402" mass="46950">MCADSKCCGKNGSIIVLRSQLPRVNPYYEINDIDSISEEEESKLLERLQYFMPMQLGTSAMQPTIFFCFFFEIVPLFFWKLPKNRDIQKCKKLCPLWSQESLSLFQMRKSNNWILWNNLSNIALLQEFETWADINRECFDYWFPLFSIEPEAEPLDDGIPDDLSKVIYEKAANDERDDEGADEVEEEKDLTSVLQVYKHVKTHKTSNDYNESELEALEKAFGKDFDDVFINCLLRIQRAPGQIIRYAEEYVENNNDNDNDEPNENENTITKANANENKDENKLKNENENETYHQNQNSKDSQIKWVEPLWVCKDDIVKNPFKEIPNCPRCGSARRFEFQIMPQLLDVLKQGINGFDWGTLVVYSCINSCGDGITQGYVTEYIHYQRPAQRFEDRDPITGEIG</sequence>
<proteinExistence type="predicted"/>
<evidence type="ECO:0000259" key="3">
    <source>
        <dbReference type="Pfam" id="PF04194"/>
    </source>
</evidence>
<dbReference type="Pfam" id="PF04194">
    <property type="entry name" value="PDCD2_C"/>
    <property type="match status" value="1"/>
</dbReference>
<keyword evidence="2" id="KW-0812">Transmembrane</keyword>
<dbReference type="PANTHER" id="PTHR12298:SF4">
    <property type="entry name" value="PROGRAMMED CELL DEATH PROTEIN 2"/>
    <property type="match status" value="1"/>
</dbReference>
<name>X6PBH4_RETFI</name>
<reference evidence="4 5" key="1">
    <citation type="journal article" date="2013" name="Curr. Biol.">
        <title>The Genome of the Foraminiferan Reticulomyxa filosa.</title>
        <authorList>
            <person name="Glockner G."/>
            <person name="Hulsmann N."/>
            <person name="Schleicher M."/>
            <person name="Noegel A.A."/>
            <person name="Eichinger L."/>
            <person name="Gallinger C."/>
            <person name="Pawlowski J."/>
            <person name="Sierra R."/>
            <person name="Euteneuer U."/>
            <person name="Pillet L."/>
            <person name="Moustafa A."/>
            <person name="Platzer M."/>
            <person name="Groth M."/>
            <person name="Szafranski K."/>
            <person name="Schliwa M."/>
        </authorList>
    </citation>
    <scope>NUCLEOTIDE SEQUENCE [LARGE SCALE GENOMIC DNA]</scope>
</reference>
<dbReference type="InterPro" id="IPR007320">
    <property type="entry name" value="PDCD2_C"/>
</dbReference>
<dbReference type="AlphaFoldDB" id="X6PBH4"/>
<feature type="transmembrane region" description="Helical" evidence="2">
    <location>
        <begin position="60"/>
        <end position="79"/>
    </location>
</feature>
<feature type="compositionally biased region" description="Acidic residues" evidence="1">
    <location>
        <begin position="254"/>
        <end position="264"/>
    </location>
</feature>
<accession>X6PBH4</accession>
<keyword evidence="5" id="KW-1185">Reference proteome</keyword>
<protein>
    <recommendedName>
        <fullName evidence="3">Programmed cell death protein 2 C-terminal domain-containing protein</fullName>
    </recommendedName>
</protein>
<feature type="domain" description="Programmed cell death protein 2 C-terminal" evidence="3">
    <location>
        <begin position="307"/>
        <end position="385"/>
    </location>
</feature>
<feature type="compositionally biased region" description="Low complexity" evidence="1">
    <location>
        <begin position="265"/>
        <end position="275"/>
    </location>
</feature>
<dbReference type="GO" id="GO:0005737">
    <property type="term" value="C:cytoplasm"/>
    <property type="evidence" value="ECO:0007669"/>
    <property type="project" value="InterPro"/>
</dbReference>
<keyword evidence="2" id="KW-1133">Transmembrane helix</keyword>
<organism evidence="4 5">
    <name type="scientific">Reticulomyxa filosa</name>
    <dbReference type="NCBI Taxonomy" id="46433"/>
    <lineage>
        <taxon>Eukaryota</taxon>
        <taxon>Sar</taxon>
        <taxon>Rhizaria</taxon>
        <taxon>Retaria</taxon>
        <taxon>Foraminifera</taxon>
        <taxon>Monothalamids</taxon>
        <taxon>Reticulomyxidae</taxon>
        <taxon>Reticulomyxa</taxon>
    </lineage>
</organism>
<gene>
    <name evidence="4" type="ORF">RFI_01600</name>
</gene>
<dbReference type="Proteomes" id="UP000023152">
    <property type="component" value="Unassembled WGS sequence"/>
</dbReference>
<evidence type="ECO:0000313" key="4">
    <source>
        <dbReference type="EMBL" id="ETO35463.1"/>
    </source>
</evidence>
<keyword evidence="2" id="KW-0472">Membrane</keyword>
<evidence type="ECO:0000256" key="2">
    <source>
        <dbReference type="SAM" id="Phobius"/>
    </source>
</evidence>
<evidence type="ECO:0000256" key="1">
    <source>
        <dbReference type="SAM" id="MobiDB-lite"/>
    </source>
</evidence>
<dbReference type="EMBL" id="ASPP01001573">
    <property type="protein sequence ID" value="ETO35463.1"/>
    <property type="molecule type" value="Genomic_DNA"/>
</dbReference>
<evidence type="ECO:0000313" key="5">
    <source>
        <dbReference type="Proteomes" id="UP000023152"/>
    </source>
</evidence>
<feature type="region of interest" description="Disordered" evidence="1">
    <location>
        <begin position="254"/>
        <end position="281"/>
    </location>
</feature>